<sequence length="191" mass="21878">MPLFKMYFPLILSCLLLWGCRDNEKEQQLARREQALLRKEQEFALKEADYYALVRMRDSLLAQKSDTVIIRTWPEDLAGMWTSKSVCRESNCSEYVIGDQRSNAWEFVSDSTGLFTRVFNNNKLIRVYSASFDSTGIRLHYKSDSSSARTTEMNVELGRGNGSLIKGMQTIGIDNACTAKFSIELTRLTTR</sequence>
<evidence type="ECO:0008006" key="2">
    <source>
        <dbReference type="Google" id="ProtNLM"/>
    </source>
</evidence>
<dbReference type="EMBL" id="CP159289">
    <property type="protein sequence ID" value="XCH23048.1"/>
    <property type="molecule type" value="Genomic_DNA"/>
</dbReference>
<dbReference type="AlphaFoldDB" id="A0AAU8FH54"/>
<evidence type="ECO:0000313" key="1">
    <source>
        <dbReference type="EMBL" id="XCH23048.1"/>
    </source>
</evidence>
<dbReference type="RefSeq" id="WP_353718374.1">
    <property type="nucleotide sequence ID" value="NZ_CP159289.1"/>
</dbReference>
<protein>
    <recommendedName>
        <fullName evidence="2">Lipoprotein</fullName>
    </recommendedName>
</protein>
<accession>A0AAU8FH54</accession>
<gene>
    <name evidence="1" type="ORF">ABV298_22330</name>
</gene>
<organism evidence="1">
    <name type="scientific">Dyadobacter sp. 676</name>
    <dbReference type="NCBI Taxonomy" id="3088362"/>
    <lineage>
        <taxon>Bacteria</taxon>
        <taxon>Pseudomonadati</taxon>
        <taxon>Bacteroidota</taxon>
        <taxon>Cytophagia</taxon>
        <taxon>Cytophagales</taxon>
        <taxon>Spirosomataceae</taxon>
        <taxon>Dyadobacter</taxon>
    </lineage>
</organism>
<reference evidence="1" key="1">
    <citation type="submission" date="2024-06" db="EMBL/GenBank/DDBJ databases">
        <title>Sequencing and assembly of the genome of Dyadobacter sp. strain 676, a symbiont of Cyamopsis tetragonoloba.</title>
        <authorList>
            <person name="Guro P."/>
            <person name="Sazanova A."/>
            <person name="Kuznetsova I."/>
            <person name="Belimov A."/>
            <person name="Safronova V."/>
        </authorList>
    </citation>
    <scope>NUCLEOTIDE SEQUENCE</scope>
    <source>
        <strain evidence="1">676</strain>
    </source>
</reference>
<name>A0AAU8FH54_9BACT</name>
<proteinExistence type="predicted"/>